<dbReference type="InterPro" id="IPR036058">
    <property type="entry name" value="Kazal_dom_sf"/>
</dbReference>
<evidence type="ECO:0000313" key="5">
    <source>
        <dbReference type="Proteomes" id="UP000030762"/>
    </source>
</evidence>
<keyword evidence="5" id="KW-1185">Reference proteome</keyword>
<dbReference type="InParanoid" id="T0QI63"/>
<dbReference type="VEuPathDB" id="FungiDB:SDRG_04719"/>
<feature type="signal peptide" evidence="2">
    <location>
        <begin position="1"/>
        <end position="19"/>
    </location>
</feature>
<protein>
    <recommendedName>
        <fullName evidence="3">Kazal-like domain-containing protein</fullName>
    </recommendedName>
</protein>
<dbReference type="CDD" id="cd00104">
    <property type="entry name" value="KAZAL_FS"/>
    <property type="match status" value="1"/>
</dbReference>
<evidence type="ECO:0000256" key="1">
    <source>
        <dbReference type="SAM" id="MobiDB-lite"/>
    </source>
</evidence>
<gene>
    <name evidence="4" type="ORF">SDRG_04719</name>
</gene>
<dbReference type="SUPFAM" id="SSF100895">
    <property type="entry name" value="Kazal-type serine protease inhibitors"/>
    <property type="match status" value="1"/>
</dbReference>
<dbReference type="InterPro" id="IPR002350">
    <property type="entry name" value="Kazal_dom"/>
</dbReference>
<evidence type="ECO:0000256" key="2">
    <source>
        <dbReference type="SAM" id="SignalP"/>
    </source>
</evidence>
<accession>T0QI63</accession>
<evidence type="ECO:0000259" key="3">
    <source>
        <dbReference type="PROSITE" id="PS51465"/>
    </source>
</evidence>
<sequence>MRGARTVALLAVACVGVHACGDELCLPIVELQCGSDGVIYTNACLAEKAKCSNRAFTYSAGACPKQTPPPRRPVATIDLNAITFPRFSTPHLRAPTVDEGDEPRRAFRDN</sequence>
<dbReference type="OMA" id="NAITFPR"/>
<dbReference type="EMBL" id="JH767143">
    <property type="protein sequence ID" value="EQC37689.1"/>
    <property type="molecule type" value="Genomic_DNA"/>
</dbReference>
<feature type="chain" id="PRO_5004569711" description="Kazal-like domain-containing protein" evidence="2">
    <location>
        <begin position="20"/>
        <end position="110"/>
    </location>
</feature>
<organism evidence="4 5">
    <name type="scientific">Saprolegnia diclina (strain VS20)</name>
    <dbReference type="NCBI Taxonomy" id="1156394"/>
    <lineage>
        <taxon>Eukaryota</taxon>
        <taxon>Sar</taxon>
        <taxon>Stramenopiles</taxon>
        <taxon>Oomycota</taxon>
        <taxon>Saprolegniomycetes</taxon>
        <taxon>Saprolegniales</taxon>
        <taxon>Saprolegniaceae</taxon>
        <taxon>Saprolegnia</taxon>
    </lineage>
</organism>
<dbReference type="PROSITE" id="PS51465">
    <property type="entry name" value="KAZAL_2"/>
    <property type="match status" value="1"/>
</dbReference>
<dbReference type="Proteomes" id="UP000030762">
    <property type="component" value="Unassembled WGS sequence"/>
</dbReference>
<proteinExistence type="predicted"/>
<dbReference type="OrthoDB" id="10318244at2759"/>
<reference evidence="4 5" key="1">
    <citation type="submission" date="2012-04" db="EMBL/GenBank/DDBJ databases">
        <title>The Genome Sequence of Saprolegnia declina VS20.</title>
        <authorList>
            <consortium name="The Broad Institute Genome Sequencing Platform"/>
            <person name="Russ C."/>
            <person name="Nusbaum C."/>
            <person name="Tyler B."/>
            <person name="van West P."/>
            <person name="Dieguez-Uribeondo J."/>
            <person name="de Bruijn I."/>
            <person name="Tripathy S."/>
            <person name="Jiang R."/>
            <person name="Young S.K."/>
            <person name="Zeng Q."/>
            <person name="Gargeya S."/>
            <person name="Fitzgerald M."/>
            <person name="Haas B."/>
            <person name="Abouelleil A."/>
            <person name="Alvarado L."/>
            <person name="Arachchi H.M."/>
            <person name="Berlin A."/>
            <person name="Chapman S.B."/>
            <person name="Goldberg J."/>
            <person name="Griggs A."/>
            <person name="Gujja S."/>
            <person name="Hansen M."/>
            <person name="Howarth C."/>
            <person name="Imamovic A."/>
            <person name="Larimer J."/>
            <person name="McCowen C."/>
            <person name="Montmayeur A."/>
            <person name="Murphy C."/>
            <person name="Neiman D."/>
            <person name="Pearson M."/>
            <person name="Priest M."/>
            <person name="Roberts A."/>
            <person name="Saif S."/>
            <person name="Shea T."/>
            <person name="Sisk P."/>
            <person name="Sykes S."/>
            <person name="Wortman J."/>
            <person name="Nusbaum C."/>
            <person name="Birren B."/>
        </authorList>
    </citation>
    <scope>NUCLEOTIDE SEQUENCE [LARGE SCALE GENOMIC DNA]</scope>
    <source>
        <strain evidence="4 5">VS20</strain>
    </source>
</reference>
<keyword evidence="2" id="KW-0732">Signal</keyword>
<dbReference type="GeneID" id="19945446"/>
<feature type="domain" description="Kazal-like" evidence="3">
    <location>
        <begin position="15"/>
        <end position="65"/>
    </location>
</feature>
<dbReference type="Gene3D" id="3.30.60.30">
    <property type="match status" value="1"/>
</dbReference>
<dbReference type="AlphaFoldDB" id="T0QI63"/>
<feature type="region of interest" description="Disordered" evidence="1">
    <location>
        <begin position="90"/>
        <end position="110"/>
    </location>
</feature>
<dbReference type="RefSeq" id="XP_008608622.1">
    <property type="nucleotide sequence ID" value="XM_008610400.1"/>
</dbReference>
<evidence type="ECO:0000313" key="4">
    <source>
        <dbReference type="EMBL" id="EQC37689.1"/>
    </source>
</evidence>
<name>T0QI63_SAPDV</name>